<gene>
    <name evidence="2" type="primary">Aste57867_23454</name>
    <name evidence="1" type="ORF">As57867_023383</name>
    <name evidence="2" type="ORF">ASTE57867_23454</name>
</gene>
<dbReference type="GO" id="GO:0003676">
    <property type="term" value="F:nucleic acid binding"/>
    <property type="evidence" value="ECO:0007669"/>
    <property type="project" value="InterPro"/>
</dbReference>
<dbReference type="AlphaFoldDB" id="A0A485LSB2"/>
<evidence type="ECO:0000313" key="2">
    <source>
        <dbReference type="EMBL" id="VFU00100.1"/>
    </source>
</evidence>
<name>A0A485LSB2_9STRA</name>
<dbReference type="Proteomes" id="UP000332933">
    <property type="component" value="Unassembled WGS sequence"/>
</dbReference>
<dbReference type="InterPro" id="IPR036397">
    <property type="entry name" value="RNaseH_sf"/>
</dbReference>
<organism evidence="2 3">
    <name type="scientific">Aphanomyces stellatus</name>
    <dbReference type="NCBI Taxonomy" id="120398"/>
    <lineage>
        <taxon>Eukaryota</taxon>
        <taxon>Sar</taxon>
        <taxon>Stramenopiles</taxon>
        <taxon>Oomycota</taxon>
        <taxon>Saprolegniomycetes</taxon>
        <taxon>Saprolegniales</taxon>
        <taxon>Verrucalvaceae</taxon>
        <taxon>Aphanomyces</taxon>
    </lineage>
</organism>
<reference evidence="1" key="2">
    <citation type="submission" date="2019-06" db="EMBL/GenBank/DDBJ databases">
        <title>Genomics analysis of Aphanomyces spp. identifies a new class of oomycete effector associated with host adaptation.</title>
        <authorList>
            <person name="Gaulin E."/>
        </authorList>
    </citation>
    <scope>NUCLEOTIDE SEQUENCE</scope>
    <source>
        <strain evidence="1">CBS 578.67</strain>
    </source>
</reference>
<accession>A0A485LSB2</accession>
<keyword evidence="3" id="KW-1185">Reference proteome</keyword>
<reference evidence="2 3" key="1">
    <citation type="submission" date="2019-03" db="EMBL/GenBank/DDBJ databases">
        <authorList>
            <person name="Gaulin E."/>
            <person name="Dumas B."/>
        </authorList>
    </citation>
    <scope>NUCLEOTIDE SEQUENCE [LARGE SCALE GENOMIC DNA]</scope>
    <source>
        <strain evidence="2">CBS 568.67</strain>
    </source>
</reference>
<dbReference type="OrthoDB" id="73883at2759"/>
<dbReference type="PANTHER" id="PTHR47169:SF2">
    <property type="entry name" value="OS01G0541250 PROTEIN"/>
    <property type="match status" value="1"/>
</dbReference>
<protein>
    <submittedName>
        <fullName evidence="2">Aste57867_23454 protein</fullName>
    </submittedName>
</protein>
<evidence type="ECO:0000313" key="3">
    <source>
        <dbReference type="Proteomes" id="UP000332933"/>
    </source>
</evidence>
<proteinExistence type="predicted"/>
<dbReference type="Gene3D" id="3.30.420.10">
    <property type="entry name" value="Ribonuclease H-like superfamily/Ribonuclease H"/>
    <property type="match status" value="1"/>
</dbReference>
<dbReference type="PANTHER" id="PTHR47169">
    <property type="entry name" value="OS01G0541250 PROTEIN"/>
    <property type="match status" value="1"/>
</dbReference>
<dbReference type="EMBL" id="CAADRA010007298">
    <property type="protein sequence ID" value="VFU00100.1"/>
    <property type="molecule type" value="Genomic_DNA"/>
</dbReference>
<evidence type="ECO:0000313" key="1">
    <source>
        <dbReference type="EMBL" id="KAF0684572.1"/>
    </source>
</evidence>
<sequence length="491" mass="55240">MAADRRELTNEEREAILREALMHSNGHFMKRMPNGFGQMLAAKYSCHVSCVRRILQHARVQGMGSGNMIVSVASKKKGRCGRPPSHAPTEVKAKLQELPLSQRTNLRAVSFHSGISYGSLHRYLKKGVFRSHSSALRPLLTDANKLNRVKFALSFIKPGGEVCEMNNHVHLDEKWFYLTKERRTYYLIPGEEGPDRKCKSKRFITKVMFLTAVARPRYVDDLGTWWDGKVGTWPFVQTANALRSSVNRPAGTPETKVVTVTKDVYRSYLVEKVMPAVVSSWPGPPTQILLQHDNAKAHVTSSDAALQVKIHEYKQQGWTFELAPQPPNSPDMNVLDLGFFASLQSLQHRESAKSIDQLIANVNRAFVDYPCERLDRTFVTLQSCMIETLKVGGNNAYKIPHMSKVKQATKGRLTRNVVCPEDVRAAAVASLGTEEATRLERVFKQELADLKTMNELAQSLESIALDDDDIEDIVRVLDELGIEPIDISEDR</sequence>
<dbReference type="EMBL" id="VJMH01007272">
    <property type="protein sequence ID" value="KAF0684572.1"/>
    <property type="molecule type" value="Genomic_DNA"/>
</dbReference>